<sequence length="540" mass="61727">MGNCKRNCCARWWGSKTTSSTKLLLFMVPLIVVAGLVSVLGTSNTSNWVFIANRPFPWSSSVDLSSSMEVSDSSGKQREGVVDIRSRAVVAVDAHDKEEKAISDDTLLNHSLSPIQTVQQLNISEDTLNVSKIWPTIAPMNEPFLPLTTPRRERKFSILDRTEAGLLQARAAIREAKNENETADPDYVPVGPMYWNPKAFHRSYLEMEKQFKVFVYEEGEPPVYHNGPCKSIYAMEGNFMHAIEMNNQFRTKDPEKAHVFFLPFSVAMMVQFVYVRDSHDFSPIRKTVTDYIDLISGRYPYWNRSLGADHFMLACHDWGPETSFSVPNLYKNSIRVLCNANTSEGFNPAKDVSFPEINLQTGRIHGFVGGPSASKRPFLAFFAGGVHGPIRPVLLEHWENKDEDMKVHQYLPKGVSYYEMLRKSKFCLCPSGYEVASPRLVEAIYTGCVPVLISEHYVPPFSDVLNWKAFSVEVSVKDIPNLKKILMSISPRQFIRMQRRVGLIRRHFEVHSPPQRFDVFHMILHSVWLRRLNFRLHDDQ</sequence>
<protein>
    <submittedName>
        <fullName evidence="1">Uncharacterized protein</fullName>
    </submittedName>
</protein>
<name>A0ACB9KSY6_BAUVA</name>
<reference evidence="1 2" key="1">
    <citation type="journal article" date="2022" name="DNA Res.">
        <title>Chromosomal-level genome assembly of the orchid tree Bauhinia variegata (Leguminosae; Cercidoideae) supports the allotetraploid origin hypothesis of Bauhinia.</title>
        <authorList>
            <person name="Zhong Y."/>
            <person name="Chen Y."/>
            <person name="Zheng D."/>
            <person name="Pang J."/>
            <person name="Liu Y."/>
            <person name="Luo S."/>
            <person name="Meng S."/>
            <person name="Qian L."/>
            <person name="Wei D."/>
            <person name="Dai S."/>
            <person name="Zhou R."/>
        </authorList>
    </citation>
    <scope>NUCLEOTIDE SEQUENCE [LARGE SCALE GENOMIC DNA]</scope>
    <source>
        <strain evidence="1">BV-YZ2020</strain>
    </source>
</reference>
<evidence type="ECO:0000313" key="1">
    <source>
        <dbReference type="EMBL" id="KAI4300392.1"/>
    </source>
</evidence>
<dbReference type="EMBL" id="CM039438">
    <property type="protein sequence ID" value="KAI4300392.1"/>
    <property type="molecule type" value="Genomic_DNA"/>
</dbReference>
<organism evidence="1 2">
    <name type="scientific">Bauhinia variegata</name>
    <name type="common">Purple orchid tree</name>
    <name type="synonym">Phanera variegata</name>
    <dbReference type="NCBI Taxonomy" id="167791"/>
    <lineage>
        <taxon>Eukaryota</taxon>
        <taxon>Viridiplantae</taxon>
        <taxon>Streptophyta</taxon>
        <taxon>Embryophyta</taxon>
        <taxon>Tracheophyta</taxon>
        <taxon>Spermatophyta</taxon>
        <taxon>Magnoliopsida</taxon>
        <taxon>eudicotyledons</taxon>
        <taxon>Gunneridae</taxon>
        <taxon>Pentapetalae</taxon>
        <taxon>rosids</taxon>
        <taxon>fabids</taxon>
        <taxon>Fabales</taxon>
        <taxon>Fabaceae</taxon>
        <taxon>Cercidoideae</taxon>
        <taxon>Cercideae</taxon>
        <taxon>Bauhiniinae</taxon>
        <taxon>Bauhinia</taxon>
    </lineage>
</organism>
<proteinExistence type="predicted"/>
<evidence type="ECO:0000313" key="2">
    <source>
        <dbReference type="Proteomes" id="UP000828941"/>
    </source>
</evidence>
<accession>A0ACB9KSY6</accession>
<gene>
    <name evidence="1" type="ORF">L6164_033777</name>
</gene>
<dbReference type="Proteomes" id="UP000828941">
    <property type="component" value="Chromosome 13"/>
</dbReference>
<keyword evidence="2" id="KW-1185">Reference proteome</keyword>
<comment type="caution">
    <text evidence="1">The sequence shown here is derived from an EMBL/GenBank/DDBJ whole genome shotgun (WGS) entry which is preliminary data.</text>
</comment>